<dbReference type="PATRIC" id="fig|1230458.4.peg.659"/>
<dbReference type="Proteomes" id="UP000011648">
    <property type="component" value="Unassembled WGS sequence"/>
</dbReference>
<evidence type="ECO:0000256" key="1">
    <source>
        <dbReference type="SAM" id="MobiDB-lite"/>
    </source>
</evidence>
<feature type="compositionally biased region" description="Low complexity" evidence="1">
    <location>
        <begin position="61"/>
        <end position="72"/>
    </location>
</feature>
<evidence type="ECO:0000313" key="2">
    <source>
        <dbReference type="EMBL" id="ELY95983.1"/>
    </source>
</evidence>
<feature type="compositionally biased region" description="Low complexity" evidence="1">
    <location>
        <begin position="8"/>
        <end position="21"/>
    </location>
</feature>
<gene>
    <name evidence="2" type="ORF">C484_03309</name>
</gene>
<dbReference type="AlphaFoldDB" id="M0AF62"/>
<dbReference type="OrthoDB" id="193769at2157"/>
<dbReference type="EMBL" id="AOIL01000012">
    <property type="protein sequence ID" value="ELY95983.1"/>
    <property type="molecule type" value="Genomic_DNA"/>
</dbReference>
<accession>M0AF62</accession>
<organism evidence="2 3">
    <name type="scientific">Natrialba taiwanensis DSM 12281</name>
    <dbReference type="NCBI Taxonomy" id="1230458"/>
    <lineage>
        <taxon>Archaea</taxon>
        <taxon>Methanobacteriati</taxon>
        <taxon>Methanobacteriota</taxon>
        <taxon>Stenosarchaea group</taxon>
        <taxon>Halobacteria</taxon>
        <taxon>Halobacteriales</taxon>
        <taxon>Natrialbaceae</taxon>
        <taxon>Natrialba</taxon>
    </lineage>
</organism>
<proteinExistence type="predicted"/>
<evidence type="ECO:0000313" key="3">
    <source>
        <dbReference type="Proteomes" id="UP000011648"/>
    </source>
</evidence>
<name>M0AF62_9EURY</name>
<protein>
    <submittedName>
        <fullName evidence="2">Uncharacterized protein</fullName>
    </submittedName>
</protein>
<keyword evidence="3" id="KW-1185">Reference proteome</keyword>
<feature type="region of interest" description="Disordered" evidence="1">
    <location>
        <begin position="1"/>
        <end position="89"/>
    </location>
</feature>
<dbReference type="RefSeq" id="WP_006824544.1">
    <property type="nucleotide sequence ID" value="NZ_AOIL01000012.1"/>
</dbReference>
<sequence>MTDDADASDAASDGTASDVGDNGTAPDTASNGTETTGEPETVSLPRCPRCGTPIAQRTMIGPGEAAAGPCGCRVAPPDPNRSDSNSDGE</sequence>
<feature type="compositionally biased region" description="Polar residues" evidence="1">
    <location>
        <begin position="25"/>
        <end position="38"/>
    </location>
</feature>
<reference evidence="2 3" key="1">
    <citation type="journal article" date="2014" name="PLoS Genet.">
        <title>Phylogenetically driven sequencing of extremely halophilic archaea reveals strategies for static and dynamic osmo-response.</title>
        <authorList>
            <person name="Becker E.A."/>
            <person name="Seitzer P.M."/>
            <person name="Tritt A."/>
            <person name="Larsen D."/>
            <person name="Krusor M."/>
            <person name="Yao A.I."/>
            <person name="Wu D."/>
            <person name="Madern D."/>
            <person name="Eisen J.A."/>
            <person name="Darling A.E."/>
            <person name="Facciotti M.T."/>
        </authorList>
    </citation>
    <scope>NUCLEOTIDE SEQUENCE [LARGE SCALE GENOMIC DNA]</scope>
    <source>
        <strain evidence="2 3">DSM 12281</strain>
    </source>
</reference>
<comment type="caution">
    <text evidence="2">The sequence shown here is derived from an EMBL/GenBank/DDBJ whole genome shotgun (WGS) entry which is preliminary data.</text>
</comment>